<gene>
    <name evidence="4" type="ORF">GE061_001087</name>
</gene>
<protein>
    <recommendedName>
        <fullName evidence="6">SEA domain-containing protein</fullName>
    </recommendedName>
</protein>
<feature type="compositionally biased region" description="Polar residues" evidence="1">
    <location>
        <begin position="334"/>
        <end position="353"/>
    </location>
</feature>
<accession>A0A6A4KE47</accession>
<dbReference type="Proteomes" id="UP000466442">
    <property type="component" value="Linkage Group LG1"/>
</dbReference>
<feature type="compositionally biased region" description="Basic and acidic residues" evidence="1">
    <location>
        <begin position="524"/>
        <end position="535"/>
    </location>
</feature>
<dbReference type="InterPro" id="IPR024606">
    <property type="entry name" value="KIAA1549"/>
</dbReference>
<evidence type="ECO:0000256" key="3">
    <source>
        <dbReference type="SAM" id="SignalP"/>
    </source>
</evidence>
<keyword evidence="2" id="KW-0472">Membrane</keyword>
<sequence>MGPGGSANVDIVLLAGLLLTHCCSVLAILDRKENLQSVSVLPAAISQHLSSASNNQQGTYVEDEPRRNYRVEDFFWSGSGEGSGDGHPDATWATTTIFMTTTVLTTIYQTPVFPTPVSPSCSASDCLLISPTPTIKEVEPTSSVAPAWPDLPDQRYWLVTVIEANSSALELSPAVFEQRLARIYTTAFHRQQERHLGLDQQNGKSLKRERRETVSVKVHKVSAGGAGGSALELIYTVRVAGKAVDAAVAAQDMELVGNNEVTAQLGFPVLTKAEPFLRPVVPATSNRRDVWLIVGASISTILLILLLLLFFLFSFTKKKSRSSERSGIVHRETASSGKDNMGFQQDSPHASKTPQKDAADGPESDHDSVESLDAGPSQLLESPSHQLPRARPRHKPSSPNSYLSMPSVKAFPRGAPIPGPLENVLEPENPPLSRHSSASQDPGVVGPLVWDLHCHRLNKKENEEIAEAEPSVGKMRRRFHELLDDAFSLFGSRSGTPEDEDGTPSHNVYGRAKSAVIMPVDPLTSEKKLRPKTSDGRPATAGLSTAPRGAWGVTPNSTPPAPRAPPRPLSAGPFHKPNLEPAWILSDSMLKPTDPAVPLIEAIKKELDKFPSNVPGAYRM</sequence>
<keyword evidence="5" id="KW-1185">Reference proteome</keyword>
<keyword evidence="2" id="KW-0812">Transmembrane</keyword>
<feature type="region of interest" description="Disordered" evidence="1">
    <location>
        <begin position="491"/>
        <end position="574"/>
    </location>
</feature>
<organism evidence="4 5">
    <name type="scientific">Apolygus lucorum</name>
    <name type="common">Small green plant bug</name>
    <name type="synonym">Lygocoris lucorum</name>
    <dbReference type="NCBI Taxonomy" id="248454"/>
    <lineage>
        <taxon>Eukaryota</taxon>
        <taxon>Metazoa</taxon>
        <taxon>Ecdysozoa</taxon>
        <taxon>Arthropoda</taxon>
        <taxon>Hexapoda</taxon>
        <taxon>Insecta</taxon>
        <taxon>Pterygota</taxon>
        <taxon>Neoptera</taxon>
        <taxon>Paraneoptera</taxon>
        <taxon>Hemiptera</taxon>
        <taxon>Heteroptera</taxon>
        <taxon>Panheteroptera</taxon>
        <taxon>Cimicomorpha</taxon>
        <taxon>Miridae</taxon>
        <taxon>Mirini</taxon>
        <taxon>Apolygus</taxon>
    </lineage>
</organism>
<proteinExistence type="predicted"/>
<dbReference type="Pfam" id="PF12877">
    <property type="entry name" value="KIAA1549"/>
    <property type="match status" value="1"/>
</dbReference>
<evidence type="ECO:0000313" key="4">
    <source>
        <dbReference type="EMBL" id="KAF6216738.1"/>
    </source>
</evidence>
<feature type="compositionally biased region" description="Basic and acidic residues" evidence="1">
    <location>
        <begin position="324"/>
        <end position="333"/>
    </location>
</feature>
<evidence type="ECO:0000256" key="1">
    <source>
        <dbReference type="SAM" id="MobiDB-lite"/>
    </source>
</evidence>
<dbReference type="AlphaFoldDB" id="A0A6A4KE47"/>
<feature type="transmembrane region" description="Helical" evidence="2">
    <location>
        <begin position="290"/>
        <end position="315"/>
    </location>
</feature>
<evidence type="ECO:0000313" key="5">
    <source>
        <dbReference type="Proteomes" id="UP000466442"/>
    </source>
</evidence>
<name>A0A6A4KE47_APOLU</name>
<feature type="compositionally biased region" description="Basic and acidic residues" evidence="1">
    <location>
        <begin position="354"/>
        <end position="369"/>
    </location>
</feature>
<feature type="chain" id="PRO_5043792369" description="SEA domain-containing protein" evidence="3">
    <location>
        <begin position="28"/>
        <end position="620"/>
    </location>
</feature>
<dbReference type="OrthoDB" id="6624682at2759"/>
<keyword evidence="3" id="KW-0732">Signal</keyword>
<reference evidence="4" key="1">
    <citation type="journal article" date="2021" name="Mol. Ecol. Resour.">
        <title>Apolygus lucorum genome provides insights into omnivorousness and mesophyll feeding.</title>
        <authorList>
            <person name="Liu Y."/>
            <person name="Liu H."/>
            <person name="Wang H."/>
            <person name="Huang T."/>
            <person name="Liu B."/>
            <person name="Yang B."/>
            <person name="Yin L."/>
            <person name="Li B."/>
            <person name="Zhang Y."/>
            <person name="Zhang S."/>
            <person name="Jiang F."/>
            <person name="Zhang X."/>
            <person name="Ren Y."/>
            <person name="Wang B."/>
            <person name="Wang S."/>
            <person name="Lu Y."/>
            <person name="Wu K."/>
            <person name="Fan W."/>
            <person name="Wang G."/>
        </authorList>
    </citation>
    <scope>NUCLEOTIDE SEQUENCE</scope>
    <source>
        <strain evidence="4">12Hb</strain>
    </source>
</reference>
<evidence type="ECO:0008006" key="6">
    <source>
        <dbReference type="Google" id="ProtNLM"/>
    </source>
</evidence>
<dbReference type="EMBL" id="WIXP02000001">
    <property type="protein sequence ID" value="KAF6216738.1"/>
    <property type="molecule type" value="Genomic_DNA"/>
</dbReference>
<evidence type="ECO:0000256" key="2">
    <source>
        <dbReference type="SAM" id="Phobius"/>
    </source>
</evidence>
<feature type="region of interest" description="Disordered" evidence="1">
    <location>
        <begin position="324"/>
        <end position="441"/>
    </location>
</feature>
<feature type="signal peptide" evidence="3">
    <location>
        <begin position="1"/>
        <end position="27"/>
    </location>
</feature>
<feature type="compositionally biased region" description="Pro residues" evidence="1">
    <location>
        <begin position="557"/>
        <end position="568"/>
    </location>
</feature>
<comment type="caution">
    <text evidence="4">The sequence shown here is derived from an EMBL/GenBank/DDBJ whole genome shotgun (WGS) entry which is preliminary data.</text>
</comment>
<keyword evidence="2" id="KW-1133">Transmembrane helix</keyword>